<accession>A0A2T3Z6U9</accession>
<organism evidence="1 2">
    <name type="scientific">Trichoderma asperellum (strain ATCC 204424 / CBS 433.97 / NBRC 101777)</name>
    <dbReference type="NCBI Taxonomy" id="1042311"/>
    <lineage>
        <taxon>Eukaryota</taxon>
        <taxon>Fungi</taxon>
        <taxon>Dikarya</taxon>
        <taxon>Ascomycota</taxon>
        <taxon>Pezizomycotina</taxon>
        <taxon>Sordariomycetes</taxon>
        <taxon>Hypocreomycetidae</taxon>
        <taxon>Hypocreales</taxon>
        <taxon>Hypocreaceae</taxon>
        <taxon>Trichoderma</taxon>
    </lineage>
</organism>
<dbReference type="AlphaFoldDB" id="A0A2T3Z6U9"/>
<name>A0A2T3Z6U9_TRIA4</name>
<gene>
    <name evidence="1" type="ORF">M441DRAFT_407620</name>
</gene>
<dbReference type="Proteomes" id="UP000240493">
    <property type="component" value="Unassembled WGS sequence"/>
</dbReference>
<dbReference type="EMBL" id="KZ679262">
    <property type="protein sequence ID" value="PTB40529.1"/>
    <property type="molecule type" value="Genomic_DNA"/>
</dbReference>
<proteinExistence type="predicted"/>
<evidence type="ECO:0000313" key="2">
    <source>
        <dbReference type="Proteomes" id="UP000240493"/>
    </source>
</evidence>
<protein>
    <submittedName>
        <fullName evidence="1">Uncharacterized protein</fullName>
    </submittedName>
</protein>
<keyword evidence="2" id="KW-1185">Reference proteome</keyword>
<evidence type="ECO:0000313" key="1">
    <source>
        <dbReference type="EMBL" id="PTB40529.1"/>
    </source>
</evidence>
<reference evidence="1 2" key="1">
    <citation type="submission" date="2016-07" db="EMBL/GenBank/DDBJ databases">
        <title>Multiple horizontal gene transfer events from other fungi enriched the ability of initially mycotrophic Trichoderma (Ascomycota) to feed on dead plant biomass.</title>
        <authorList>
            <consortium name="DOE Joint Genome Institute"/>
            <person name="Aerts A."/>
            <person name="Atanasova L."/>
            <person name="Chenthamara K."/>
            <person name="Zhang J."/>
            <person name="Grujic M."/>
            <person name="Henrissat B."/>
            <person name="Kuo A."/>
            <person name="Salamov A."/>
            <person name="Lipzen A."/>
            <person name="Labutti K."/>
            <person name="Barry K."/>
            <person name="Miao Y."/>
            <person name="Rahimi M.J."/>
            <person name="Shen Q."/>
            <person name="Grigoriev I.V."/>
            <person name="Kubicek C.P."/>
            <person name="Druzhinina I.S."/>
        </authorList>
    </citation>
    <scope>NUCLEOTIDE SEQUENCE [LARGE SCALE GENOMIC DNA]</scope>
    <source>
        <strain evidence="1 2">CBS 433.97</strain>
    </source>
</reference>
<sequence length="159" mass="17811">MPVAFPRRWCTISFSTRECICAGSRAGGGPLKEMSIPLWYLYGFVKLRHIMVTESLIRVSSSSSTPPLIIQRSKISCPKAGHDPRVSASSHSRRINHGHLFLLSAFLVFNLGQFSQQFFVLKINSKVDVLMCGSYASWTITHSPRCLEPDYGYKGLDVK</sequence>